<evidence type="ECO:0000313" key="2">
    <source>
        <dbReference type="Proteomes" id="UP000827986"/>
    </source>
</evidence>
<keyword evidence="2" id="KW-1185">Reference proteome</keyword>
<name>A0A9D3WQY3_9SAUR</name>
<accession>A0A9D3WQY3</accession>
<dbReference type="EMBL" id="JAHDVG010000488">
    <property type="protein sequence ID" value="KAH1165326.1"/>
    <property type="molecule type" value="Genomic_DNA"/>
</dbReference>
<reference evidence="1" key="1">
    <citation type="submission" date="2021-09" db="EMBL/GenBank/DDBJ databases">
        <title>The genome of Mauremys mutica provides insights into the evolution of semi-aquatic lifestyle.</title>
        <authorList>
            <person name="Gong S."/>
            <person name="Gao Y."/>
        </authorList>
    </citation>
    <scope>NUCLEOTIDE SEQUENCE</scope>
    <source>
        <strain evidence="1">MM-2020</strain>
        <tissue evidence="1">Muscle</tissue>
    </source>
</reference>
<gene>
    <name evidence="1" type="ORF">KIL84_022885</name>
</gene>
<comment type="caution">
    <text evidence="1">The sequence shown here is derived from an EMBL/GenBank/DDBJ whole genome shotgun (WGS) entry which is preliminary data.</text>
</comment>
<sequence length="109" mass="12420">MMWLSKYFGQRQKQKKWLLFFERLQPRVSGGFHLDPAFGRGDRPLLDSACCKRAHAFGQDFHRAQCQPKAARDSVKLPLTSLSPSEKPIFSVQLQRALGQNGGYLPSKE</sequence>
<dbReference type="AlphaFoldDB" id="A0A9D3WQY3"/>
<protein>
    <submittedName>
        <fullName evidence="1">Uncharacterized protein</fullName>
    </submittedName>
</protein>
<dbReference type="Proteomes" id="UP000827986">
    <property type="component" value="Unassembled WGS sequence"/>
</dbReference>
<organism evidence="1 2">
    <name type="scientific">Mauremys mutica</name>
    <name type="common">yellowpond turtle</name>
    <dbReference type="NCBI Taxonomy" id="74926"/>
    <lineage>
        <taxon>Eukaryota</taxon>
        <taxon>Metazoa</taxon>
        <taxon>Chordata</taxon>
        <taxon>Craniata</taxon>
        <taxon>Vertebrata</taxon>
        <taxon>Euteleostomi</taxon>
        <taxon>Archelosauria</taxon>
        <taxon>Testudinata</taxon>
        <taxon>Testudines</taxon>
        <taxon>Cryptodira</taxon>
        <taxon>Durocryptodira</taxon>
        <taxon>Testudinoidea</taxon>
        <taxon>Geoemydidae</taxon>
        <taxon>Geoemydinae</taxon>
        <taxon>Mauremys</taxon>
    </lineage>
</organism>
<proteinExistence type="predicted"/>
<evidence type="ECO:0000313" key="1">
    <source>
        <dbReference type="EMBL" id="KAH1165326.1"/>
    </source>
</evidence>